<name>A0A0G4B444_9BACT</name>
<keyword evidence="2" id="KW-0902">Two-component regulatory system</keyword>
<dbReference type="AlphaFoldDB" id="A0A0G4B444"/>
<dbReference type="SUPFAM" id="SSF46894">
    <property type="entry name" value="C-terminal effector domain of the bipartite response regulators"/>
    <property type="match status" value="1"/>
</dbReference>
<dbReference type="GO" id="GO:0000156">
    <property type="term" value="F:phosphorelay response regulator activity"/>
    <property type="evidence" value="ECO:0007669"/>
    <property type="project" value="TreeGrafter"/>
</dbReference>
<feature type="domain" description="OmpR/PhoB-type" evidence="9">
    <location>
        <begin position="124"/>
        <end position="224"/>
    </location>
</feature>
<dbReference type="GO" id="GO:0032993">
    <property type="term" value="C:protein-DNA complex"/>
    <property type="evidence" value="ECO:0007669"/>
    <property type="project" value="TreeGrafter"/>
</dbReference>
<proteinExistence type="predicted"/>
<evidence type="ECO:0000313" key="11">
    <source>
        <dbReference type="Proteomes" id="UP000035648"/>
    </source>
</evidence>
<gene>
    <name evidence="10" type="primary">ykoG</name>
    <name evidence="10" type="ORF">UT28_C0001G0867</name>
</gene>
<evidence type="ECO:0000256" key="7">
    <source>
        <dbReference type="PROSITE-ProRule" id="PRU01091"/>
    </source>
</evidence>
<dbReference type="Gene3D" id="1.10.10.10">
    <property type="entry name" value="Winged helix-like DNA-binding domain superfamily/Winged helix DNA-binding domain"/>
    <property type="match status" value="1"/>
</dbReference>
<dbReference type="PROSITE" id="PS50110">
    <property type="entry name" value="RESPONSE_REGULATORY"/>
    <property type="match status" value="1"/>
</dbReference>
<keyword evidence="1 6" id="KW-0597">Phosphoprotein</keyword>
<dbReference type="Pfam" id="PF00486">
    <property type="entry name" value="Trans_reg_C"/>
    <property type="match status" value="1"/>
</dbReference>
<dbReference type="Proteomes" id="UP000035648">
    <property type="component" value="Chromosome"/>
</dbReference>
<dbReference type="PANTHER" id="PTHR48111:SF22">
    <property type="entry name" value="REGULATOR OF RPOS"/>
    <property type="match status" value="1"/>
</dbReference>
<dbReference type="STRING" id="1618337.UT28_C0001G0867"/>
<dbReference type="GO" id="GO:0006355">
    <property type="term" value="P:regulation of DNA-templated transcription"/>
    <property type="evidence" value="ECO:0007669"/>
    <property type="project" value="InterPro"/>
</dbReference>
<feature type="domain" description="Response regulatory" evidence="8">
    <location>
        <begin position="2"/>
        <end position="116"/>
    </location>
</feature>
<accession>A0A0G4B444</accession>
<dbReference type="GO" id="GO:0005829">
    <property type="term" value="C:cytosol"/>
    <property type="evidence" value="ECO:0007669"/>
    <property type="project" value="TreeGrafter"/>
</dbReference>
<dbReference type="PANTHER" id="PTHR48111">
    <property type="entry name" value="REGULATOR OF RPOS"/>
    <property type="match status" value="1"/>
</dbReference>
<dbReference type="PROSITE" id="PS51755">
    <property type="entry name" value="OMPR_PHOB"/>
    <property type="match status" value="1"/>
</dbReference>
<evidence type="ECO:0000259" key="9">
    <source>
        <dbReference type="PROSITE" id="PS51755"/>
    </source>
</evidence>
<dbReference type="Gene3D" id="6.10.250.690">
    <property type="match status" value="1"/>
</dbReference>
<evidence type="ECO:0000256" key="5">
    <source>
        <dbReference type="ARBA" id="ARBA00023163"/>
    </source>
</evidence>
<keyword evidence="4 7" id="KW-0238">DNA-binding</keyword>
<keyword evidence="5" id="KW-0804">Transcription</keyword>
<dbReference type="FunFam" id="3.40.50.2300:FF:000001">
    <property type="entry name" value="DNA-binding response regulator PhoB"/>
    <property type="match status" value="1"/>
</dbReference>
<dbReference type="Pfam" id="PF00072">
    <property type="entry name" value="Response_reg"/>
    <property type="match status" value="1"/>
</dbReference>
<dbReference type="CDD" id="cd00383">
    <property type="entry name" value="trans_reg_C"/>
    <property type="match status" value="1"/>
</dbReference>
<dbReference type="InterPro" id="IPR001867">
    <property type="entry name" value="OmpR/PhoB-type_DNA-bd"/>
</dbReference>
<dbReference type="Gene3D" id="3.40.50.2300">
    <property type="match status" value="1"/>
</dbReference>
<evidence type="ECO:0000256" key="2">
    <source>
        <dbReference type="ARBA" id="ARBA00023012"/>
    </source>
</evidence>
<dbReference type="SMART" id="SM00862">
    <property type="entry name" value="Trans_reg_C"/>
    <property type="match status" value="1"/>
</dbReference>
<dbReference type="InterPro" id="IPR001789">
    <property type="entry name" value="Sig_transdc_resp-reg_receiver"/>
</dbReference>
<evidence type="ECO:0000256" key="3">
    <source>
        <dbReference type="ARBA" id="ARBA00023015"/>
    </source>
</evidence>
<reference evidence="10 11" key="1">
    <citation type="journal article" date="2015" name="Nature">
        <title>rRNA introns, odd ribosomes, and small enigmatic genomes across a large radiation of phyla.</title>
        <authorList>
            <person name="Brown C.T."/>
            <person name="Hug L.A."/>
            <person name="Thomas B.C."/>
            <person name="Sharon I."/>
            <person name="Castelle C.J."/>
            <person name="Singh A."/>
            <person name="Wilkins M.J."/>
            <person name="Williams K.H."/>
            <person name="Banfield J.F."/>
        </authorList>
    </citation>
    <scope>NUCLEOTIDE SEQUENCE [LARGE SCALE GENOMIC DNA]</scope>
</reference>
<dbReference type="GO" id="GO:0000976">
    <property type="term" value="F:transcription cis-regulatory region binding"/>
    <property type="evidence" value="ECO:0007669"/>
    <property type="project" value="TreeGrafter"/>
</dbReference>
<dbReference type="InterPro" id="IPR039420">
    <property type="entry name" value="WalR-like"/>
</dbReference>
<dbReference type="SMART" id="SM00448">
    <property type="entry name" value="REC"/>
    <property type="match status" value="1"/>
</dbReference>
<evidence type="ECO:0000256" key="1">
    <source>
        <dbReference type="ARBA" id="ARBA00022553"/>
    </source>
</evidence>
<protein>
    <submittedName>
        <fullName evidence="10">Two-component response regulator, YkoH</fullName>
    </submittedName>
</protein>
<evidence type="ECO:0000256" key="6">
    <source>
        <dbReference type="PROSITE-ProRule" id="PRU00169"/>
    </source>
</evidence>
<dbReference type="InterPro" id="IPR036388">
    <property type="entry name" value="WH-like_DNA-bd_sf"/>
</dbReference>
<evidence type="ECO:0000259" key="8">
    <source>
        <dbReference type="PROSITE" id="PS50110"/>
    </source>
</evidence>
<dbReference type="CDD" id="cd19935">
    <property type="entry name" value="REC_OmpR_CusR-like"/>
    <property type="match status" value="1"/>
</dbReference>
<dbReference type="FunFam" id="1.10.10.10:FF:000005">
    <property type="entry name" value="Two-component system response regulator"/>
    <property type="match status" value="1"/>
</dbReference>
<evidence type="ECO:0000313" key="10">
    <source>
        <dbReference type="EMBL" id="AKM82644.1"/>
    </source>
</evidence>
<feature type="modified residue" description="4-aspartylphosphate" evidence="6">
    <location>
        <position position="51"/>
    </location>
</feature>
<dbReference type="InterPro" id="IPR011006">
    <property type="entry name" value="CheY-like_superfamily"/>
</dbReference>
<feature type="DNA-binding region" description="OmpR/PhoB-type" evidence="7">
    <location>
        <begin position="124"/>
        <end position="224"/>
    </location>
</feature>
<organism evidence="10 11">
    <name type="scientific">Berkelbacteria bacterium GW2011_GWE1_39_12</name>
    <dbReference type="NCBI Taxonomy" id="1618337"/>
    <lineage>
        <taxon>Bacteria</taxon>
        <taxon>Candidatus Berkelbacteria</taxon>
    </lineage>
</organism>
<dbReference type="KEGG" id="bbgw:UT28_C0001G0867"/>
<dbReference type="EMBL" id="CP011213">
    <property type="protein sequence ID" value="AKM82644.1"/>
    <property type="molecule type" value="Genomic_DNA"/>
</dbReference>
<dbReference type="InterPro" id="IPR016032">
    <property type="entry name" value="Sig_transdc_resp-reg_C-effctor"/>
</dbReference>
<keyword evidence="3" id="KW-0805">Transcription regulation</keyword>
<evidence type="ECO:0000256" key="4">
    <source>
        <dbReference type="ARBA" id="ARBA00023125"/>
    </source>
</evidence>
<dbReference type="SUPFAM" id="SSF52172">
    <property type="entry name" value="CheY-like"/>
    <property type="match status" value="1"/>
</dbReference>
<sequence>MRILIIEDDRKIANAIKKGLTQESYAVDLSFDGEDGLGSALSVDYDLIIIDRMLPEVDGIQICKALREKEKQVPILILTAKDKIKDRVEGLNAGADDYLTKPFAFDELLARVRALLRRPQNVLETKLKIADLSLDTNTFEVCRGKKKIKLSSKEFALLEYLMRNPNRILTKDNIILHVWDYDADILPNTVEVYIGYLRNKIDKPFEKLPDLISTVRGFGYKIIIPKEKNDSF</sequence>